<keyword evidence="2" id="KW-1185">Reference proteome</keyword>
<sequence length="631" mass="68181">MGKRAFDTRLLGELAERGVPEGRVLLLQGVLAGVDPAAVFCGHASGLAGLVTELPRVAAALAHYEVERQPTPRQLNRLCVNAAERVRAVVAAWGSEPVLVAAREALDDARRAIAADGTGVRAGEFAARVDAAVAGLPGLLRRRFTRAWAERGGDLVADQVACLLAVADRDPAFVVQDLVRVAARLKSHREVEVEGEAEVEGEVVWSALLPDATDHQVALVVRGTGALSDLPAFEPDARQWPLRAAADARWGPTTDRLRHFVAGLPPGEGTLVTLRVRARDRPSAARLARRRLVEALDQYHAGNRLLDLRLDPVALVAEGHHTWQEAPAVPRRTREARPLTVTALPDRVRRALRMARVASSTDSPHATAALSWSAVEASGVQNRSHLAAALSLQCLRQELVLAHRRLRWSLSAAAAHRAWLVTVARSHVDHTHRSVRRCPPGHPRLAALRRELADAEAGLTRALEPAARHPHDDASPGGLDVNRWAWTVSDVPTTDEHVLRAREALAALTPHPLARHDLARWRALLGSPEACEHRLTERGERMITVLDGLYATRNLTLHSGVFTGSGDAVHGAGARKLADVVLEILGNWYGRGGTGTPEEVIAELGRRRRAIAGVLPVTLDFAALTGPDFRG</sequence>
<dbReference type="RefSeq" id="WP_146108227.1">
    <property type="nucleotide sequence ID" value="NZ_CP154825.1"/>
</dbReference>
<gene>
    <name evidence="1" type="ORF">CLV40_115125</name>
</gene>
<organism evidence="1 2">
    <name type="scientific">Actinokineospora auranticolor</name>
    <dbReference type="NCBI Taxonomy" id="155976"/>
    <lineage>
        <taxon>Bacteria</taxon>
        <taxon>Bacillati</taxon>
        <taxon>Actinomycetota</taxon>
        <taxon>Actinomycetes</taxon>
        <taxon>Pseudonocardiales</taxon>
        <taxon>Pseudonocardiaceae</taxon>
        <taxon>Actinokineospora</taxon>
    </lineage>
</organism>
<dbReference type="Proteomes" id="UP000239203">
    <property type="component" value="Unassembled WGS sequence"/>
</dbReference>
<dbReference type="AlphaFoldDB" id="A0A2S6GJ63"/>
<dbReference type="OrthoDB" id="3698479at2"/>
<reference evidence="1 2" key="1">
    <citation type="submission" date="2018-02" db="EMBL/GenBank/DDBJ databases">
        <title>Genomic Encyclopedia of Archaeal and Bacterial Type Strains, Phase II (KMG-II): from individual species to whole genera.</title>
        <authorList>
            <person name="Goeker M."/>
        </authorList>
    </citation>
    <scope>NUCLEOTIDE SEQUENCE [LARGE SCALE GENOMIC DNA]</scope>
    <source>
        <strain evidence="1 2">YU 961-1</strain>
    </source>
</reference>
<comment type="caution">
    <text evidence="1">The sequence shown here is derived from an EMBL/GenBank/DDBJ whole genome shotgun (WGS) entry which is preliminary data.</text>
</comment>
<proteinExistence type="predicted"/>
<dbReference type="EMBL" id="PTIX01000015">
    <property type="protein sequence ID" value="PPK65278.1"/>
    <property type="molecule type" value="Genomic_DNA"/>
</dbReference>
<protein>
    <submittedName>
        <fullName evidence="1">Uncharacterized protein</fullName>
    </submittedName>
</protein>
<evidence type="ECO:0000313" key="2">
    <source>
        <dbReference type="Proteomes" id="UP000239203"/>
    </source>
</evidence>
<evidence type="ECO:0000313" key="1">
    <source>
        <dbReference type="EMBL" id="PPK65278.1"/>
    </source>
</evidence>
<name>A0A2S6GJ63_9PSEU</name>
<accession>A0A2S6GJ63</accession>